<evidence type="ECO:0008006" key="3">
    <source>
        <dbReference type="Google" id="ProtNLM"/>
    </source>
</evidence>
<evidence type="ECO:0000313" key="2">
    <source>
        <dbReference type="Proteomes" id="UP000775872"/>
    </source>
</evidence>
<gene>
    <name evidence="1" type="ORF">CSOL1703_00009459</name>
</gene>
<accession>A0A9N9YST3</accession>
<dbReference type="EMBL" id="CABFOC020000003">
    <property type="protein sequence ID" value="CAH0043568.1"/>
    <property type="molecule type" value="Genomic_DNA"/>
</dbReference>
<protein>
    <recommendedName>
        <fullName evidence="3">F-box domain-containing protein</fullName>
    </recommendedName>
</protein>
<proteinExistence type="predicted"/>
<dbReference type="OrthoDB" id="5422579at2759"/>
<organism evidence="1 2">
    <name type="scientific">Clonostachys solani</name>
    <dbReference type="NCBI Taxonomy" id="160281"/>
    <lineage>
        <taxon>Eukaryota</taxon>
        <taxon>Fungi</taxon>
        <taxon>Dikarya</taxon>
        <taxon>Ascomycota</taxon>
        <taxon>Pezizomycotina</taxon>
        <taxon>Sordariomycetes</taxon>
        <taxon>Hypocreomycetidae</taxon>
        <taxon>Hypocreales</taxon>
        <taxon>Bionectriaceae</taxon>
        <taxon>Clonostachys</taxon>
    </lineage>
</organism>
<sequence>MAPLLLDLPVELLYQISSQLPNSAIKTLRLTCLFAHMVFRLRFNRVFLSPHQRDIDVFCQVASSETFRHQIVQLVWDQNRFCLGNIGDRDSFNPLYQFTPFNSSHELATEMVRFQRNRIANTGCLISNDFSAPSGNTMFESRIAKINKYVQMRREANELSNSDAFALEYYITRFPSLRQIIISHSTNGWLFQPFYETPLIRSFPSRFIYDVERSDFPSQPLTRISDRTDWSEYSKTTRGYRTIFKALAAAKELQLEDIVIEAPSGVNCGLPFDFFTLGMTSDYLNFVELLRRQHLRRFDLTITIWTLIRDYENQSHPPVRLLKDALREAASLTHFSFKVDCADPRPDVDWVPLKALLPVDRWPNLRHFELSYFTVKQNDLADLLGELPRSIRSIELGFLVFFEESESLAGLLDEILRRAFWDERDEMNRPHLGISLRVSRRASRSIAIRVDAEIESFLYKQGMNPFRGARGPNHVELGIGTERDTFNPECEWPCDQNFGWKKQINMAQRWVKTMSKREQYQFDRIGKLVEKIEDDADDLAYDLADELPWAF</sequence>
<dbReference type="AlphaFoldDB" id="A0A9N9YST3"/>
<name>A0A9N9YST3_9HYPO</name>
<comment type="caution">
    <text evidence="1">The sequence shown here is derived from an EMBL/GenBank/DDBJ whole genome shotgun (WGS) entry which is preliminary data.</text>
</comment>
<keyword evidence="2" id="KW-1185">Reference proteome</keyword>
<evidence type="ECO:0000313" key="1">
    <source>
        <dbReference type="EMBL" id="CAH0043568.1"/>
    </source>
</evidence>
<reference evidence="1" key="1">
    <citation type="submission" date="2021-10" db="EMBL/GenBank/DDBJ databases">
        <authorList>
            <person name="Piombo E."/>
        </authorList>
    </citation>
    <scope>NUCLEOTIDE SEQUENCE</scope>
</reference>
<dbReference type="Proteomes" id="UP000775872">
    <property type="component" value="Unassembled WGS sequence"/>
</dbReference>